<keyword evidence="6" id="KW-1185">Reference proteome</keyword>
<reference evidence="5 6" key="1">
    <citation type="submission" date="2017-04" db="EMBL/GenBank/DDBJ databases">
        <title>The new phylogeny of genus Mycobacterium.</title>
        <authorList>
            <person name="Tortoli E."/>
            <person name="Trovato A."/>
            <person name="Cirillo D.M."/>
        </authorList>
    </citation>
    <scope>NUCLEOTIDE SEQUENCE [LARGE SCALE GENOMIC DNA]</scope>
    <source>
        <strain evidence="5 6">KCTC 19819</strain>
    </source>
</reference>
<evidence type="ECO:0000256" key="1">
    <source>
        <dbReference type="ARBA" id="ARBA00004496"/>
    </source>
</evidence>
<dbReference type="EMBL" id="NCXO01000039">
    <property type="protein sequence ID" value="OSC31886.1"/>
    <property type="molecule type" value="Genomic_DNA"/>
</dbReference>
<name>A0A7I7SHQ2_9MYCO</name>
<evidence type="ECO:0000256" key="3">
    <source>
        <dbReference type="ARBA" id="ARBA00022490"/>
    </source>
</evidence>
<accession>A0A7I7SHQ2</accession>
<dbReference type="Proteomes" id="UP000193577">
    <property type="component" value="Unassembled WGS sequence"/>
</dbReference>
<gene>
    <name evidence="5" type="ORF">B8W67_15490</name>
</gene>
<dbReference type="OrthoDB" id="4695573at2"/>
<dbReference type="RefSeq" id="WP_085304874.1">
    <property type="nucleotide sequence ID" value="NZ_AP022594.1"/>
</dbReference>
<keyword evidence="3" id="KW-0963">Cytoplasm</keyword>
<evidence type="ECO:0000313" key="5">
    <source>
        <dbReference type="EMBL" id="OSC31886.1"/>
    </source>
</evidence>
<dbReference type="InterPro" id="IPR025734">
    <property type="entry name" value="EspG"/>
</dbReference>
<comment type="similarity">
    <text evidence="2">Belongs to the EspG family.</text>
</comment>
<protein>
    <submittedName>
        <fullName evidence="5">ESX secretion-associated protein EspG</fullName>
    </submittedName>
</protein>
<evidence type="ECO:0000256" key="2">
    <source>
        <dbReference type="ARBA" id="ARBA00006411"/>
    </source>
</evidence>
<keyword evidence="4" id="KW-0143">Chaperone</keyword>
<organism evidence="5 6">
    <name type="scientific">Mycolicibacillus koreensis</name>
    <dbReference type="NCBI Taxonomy" id="1069220"/>
    <lineage>
        <taxon>Bacteria</taxon>
        <taxon>Bacillati</taxon>
        <taxon>Actinomycetota</taxon>
        <taxon>Actinomycetes</taxon>
        <taxon>Mycobacteriales</taxon>
        <taxon>Mycobacteriaceae</taxon>
        <taxon>Mycolicibacillus</taxon>
    </lineage>
</organism>
<dbReference type="Pfam" id="PF14011">
    <property type="entry name" value="ESX-1_EspG"/>
    <property type="match status" value="1"/>
</dbReference>
<evidence type="ECO:0000256" key="4">
    <source>
        <dbReference type="ARBA" id="ARBA00023186"/>
    </source>
</evidence>
<proteinExistence type="inferred from homology"/>
<dbReference type="GO" id="GO:0005737">
    <property type="term" value="C:cytoplasm"/>
    <property type="evidence" value="ECO:0007669"/>
    <property type="project" value="UniProtKB-SubCell"/>
</dbReference>
<comment type="caution">
    <text evidence="5">The sequence shown here is derived from an EMBL/GenBank/DDBJ whole genome shotgun (WGS) entry which is preliminary data.</text>
</comment>
<comment type="subcellular location">
    <subcellularLocation>
        <location evidence="1">Cytoplasm</location>
    </subcellularLocation>
</comment>
<dbReference type="AlphaFoldDB" id="A0A7I7SHQ2"/>
<sequence length="277" mass="30106">MSRHQAVEVSAEQAWFLADLLRAGSYPWKLAITAPYTDPAAYTDFRERCTAELVEQGIIDDYEVVVPAVAASVRAICQARQWLEWLTVVDEDQVMRGVLVRDGDSGAAVVALRYAQMVTFTPMQLDSSEALVPVVTVGLDDQQPAVFAEFSLPMELGVTLDKQIAAGADIGAVLAQAGVPEPDAQVMEIARSGDHPFVEITAHEQLPEGSRQATDVCVNVINTEIGRILVSPDPDEPRASGVSVFRPAEPFAVAVALRDLTERLPSRAWFPDESFTI</sequence>
<evidence type="ECO:0000313" key="6">
    <source>
        <dbReference type="Proteomes" id="UP000193577"/>
    </source>
</evidence>